<dbReference type="GO" id="GO:0070987">
    <property type="term" value="P:error-free translesion synthesis"/>
    <property type="evidence" value="ECO:0007669"/>
    <property type="project" value="UniProtKB-ARBA"/>
</dbReference>
<comment type="similarity">
    <text evidence="1">Belongs to the DNA polymerase type-Y family.</text>
</comment>
<sequence length="615" mass="68883">MNANAEASSSRSGSASGTRPNTSKDEEVPVSATQKKQNDFRRYLAGQSVMKSGLTRDPQEVEAIIAEASKNSKFYLREVEKDRVLGKKIEQLLKLKDQMVKTANMERLEREANEVLAQLESTRDLTQYIIHVDMDAFYANVEVKKDPSLKGKAFGVGSGVLTTASYEARKFGCRSGMAGFVAKKLCPQIIFVKPDFAAYSEASKAVREILLEYDENMAMAGMDEGYLNITPYMATHEMTASEVVSHLRAEVEARTSLTISAGIAPNTMLAKICSDKNKPNGQYELPFEGKAIREFMRDLPVRRIPGIGRVAERYAQALGVKVCGDAYTHRGVIKLMDRYIGFRYMMRAYLGLGNNVIEPGKREDRKSVGCERTFREKSNSDEILDMLREIADSLEEDLKRTGFSGRTVVVKYKLHTYENFTRQCGASRYIDKAEDILPLARSLLVKELPLKIRLLGIRMTHLKDLRADEKGIQKFFKEKESPPKGVAGNAKNTGNESDDDEPIWLDSDEENEPAAGNQEQGVDRKRKRPDIITTIDDDSEDDGIEVVCPVCGKNFPASTKTNSMNNHINACLDQQNDTSKTKGNKQDTPRATKKIKSKKTAKPKDVFEMLMRGRK</sequence>
<dbReference type="InterPro" id="IPR022880">
    <property type="entry name" value="DNApol_IV"/>
</dbReference>
<evidence type="ECO:0000256" key="12">
    <source>
        <dbReference type="ARBA" id="ARBA00049244"/>
    </source>
</evidence>
<dbReference type="InterPro" id="IPR043128">
    <property type="entry name" value="Rev_trsase/Diguanyl_cyclase"/>
</dbReference>
<dbReference type="GO" id="GO:0006260">
    <property type="term" value="P:DNA replication"/>
    <property type="evidence" value="ECO:0007669"/>
    <property type="project" value="UniProtKB-KW"/>
</dbReference>
<evidence type="ECO:0000256" key="10">
    <source>
        <dbReference type="ARBA" id="ARBA00022932"/>
    </source>
</evidence>
<proteinExistence type="inferred from homology"/>
<dbReference type="GO" id="GO:0003887">
    <property type="term" value="F:DNA-directed DNA polymerase activity"/>
    <property type="evidence" value="ECO:0007669"/>
    <property type="project" value="UniProtKB-KW"/>
</dbReference>
<evidence type="ECO:0000256" key="5">
    <source>
        <dbReference type="ARBA" id="ARBA00022695"/>
    </source>
</evidence>
<keyword evidence="9" id="KW-0460">Magnesium</keyword>
<dbReference type="Gene3D" id="3.30.160.60">
    <property type="entry name" value="Classic Zinc Finger"/>
    <property type="match status" value="1"/>
</dbReference>
<keyword evidence="11" id="KW-0234">DNA repair</keyword>
<dbReference type="AlphaFoldDB" id="A0A8K0NQQ2"/>
<feature type="region of interest" description="Disordered" evidence="13">
    <location>
        <begin position="574"/>
        <end position="601"/>
    </location>
</feature>
<keyword evidence="5" id="KW-0548">Nucleotidyltransferase</keyword>
<comment type="caution">
    <text evidence="15">The sequence shown here is derived from an EMBL/GenBank/DDBJ whole genome shotgun (WGS) entry which is preliminary data.</text>
</comment>
<dbReference type="PANTHER" id="PTHR11076">
    <property type="entry name" value="DNA REPAIR POLYMERASE UMUC / TRANSFERASE FAMILY MEMBER"/>
    <property type="match status" value="1"/>
</dbReference>
<evidence type="ECO:0000256" key="9">
    <source>
        <dbReference type="ARBA" id="ARBA00022842"/>
    </source>
</evidence>
<feature type="compositionally biased region" description="Low complexity" evidence="13">
    <location>
        <begin position="1"/>
        <end position="17"/>
    </location>
</feature>
<dbReference type="InterPro" id="IPR050116">
    <property type="entry name" value="DNA_polymerase-Y"/>
</dbReference>
<dbReference type="Pfam" id="PF00817">
    <property type="entry name" value="IMS"/>
    <property type="match status" value="1"/>
</dbReference>
<evidence type="ECO:0000256" key="1">
    <source>
        <dbReference type="ARBA" id="ARBA00010945"/>
    </source>
</evidence>
<dbReference type="InterPro" id="IPR001126">
    <property type="entry name" value="UmuC"/>
</dbReference>
<evidence type="ECO:0000256" key="13">
    <source>
        <dbReference type="SAM" id="MobiDB-lite"/>
    </source>
</evidence>
<dbReference type="PROSITE" id="PS50173">
    <property type="entry name" value="UMUC"/>
    <property type="match status" value="1"/>
</dbReference>
<keyword evidence="16" id="KW-1185">Reference proteome</keyword>
<name>A0A8K0NQQ2_9TREE</name>
<keyword evidence="8" id="KW-0227">DNA damage</keyword>
<dbReference type="Pfam" id="PF11798">
    <property type="entry name" value="IMS_HHH"/>
    <property type="match status" value="1"/>
</dbReference>
<evidence type="ECO:0000256" key="3">
    <source>
        <dbReference type="ARBA" id="ARBA00016178"/>
    </source>
</evidence>
<dbReference type="CDD" id="cd03586">
    <property type="entry name" value="PolY_Pol_IV_kappa"/>
    <property type="match status" value="1"/>
</dbReference>
<evidence type="ECO:0000256" key="7">
    <source>
        <dbReference type="ARBA" id="ARBA00022723"/>
    </source>
</evidence>
<evidence type="ECO:0000256" key="8">
    <source>
        <dbReference type="ARBA" id="ARBA00022763"/>
    </source>
</evidence>
<dbReference type="GO" id="GO:0046872">
    <property type="term" value="F:metal ion binding"/>
    <property type="evidence" value="ECO:0007669"/>
    <property type="project" value="UniProtKB-KW"/>
</dbReference>
<feature type="domain" description="UmuC" evidence="14">
    <location>
        <begin position="129"/>
        <end position="308"/>
    </location>
</feature>
<evidence type="ECO:0000256" key="6">
    <source>
        <dbReference type="ARBA" id="ARBA00022705"/>
    </source>
</evidence>
<dbReference type="Gene3D" id="1.10.150.810">
    <property type="match status" value="2"/>
</dbReference>
<accession>A0A8K0NQQ2</accession>
<dbReference type="InterPro" id="IPR024728">
    <property type="entry name" value="PolY_HhH_motif"/>
</dbReference>
<keyword evidence="4" id="KW-0808">Transferase</keyword>
<dbReference type="Proteomes" id="UP000812966">
    <property type="component" value="Unassembled WGS sequence"/>
</dbReference>
<feature type="compositionally biased region" description="Basic residues" evidence="13">
    <location>
        <begin position="591"/>
        <end position="601"/>
    </location>
</feature>
<dbReference type="GO" id="GO:0042276">
    <property type="term" value="P:error-prone translesion synthesis"/>
    <property type="evidence" value="ECO:0007669"/>
    <property type="project" value="TreeGrafter"/>
</dbReference>
<keyword evidence="7" id="KW-0479">Metal-binding</keyword>
<feature type="region of interest" description="Disordered" evidence="13">
    <location>
        <begin position="475"/>
        <end position="529"/>
    </location>
</feature>
<dbReference type="GO" id="GO:0005634">
    <property type="term" value="C:nucleus"/>
    <property type="evidence" value="ECO:0007669"/>
    <property type="project" value="TreeGrafter"/>
</dbReference>
<dbReference type="Gene3D" id="3.30.70.270">
    <property type="match status" value="1"/>
</dbReference>
<keyword evidence="10" id="KW-0239">DNA-directed DNA polymerase</keyword>
<dbReference type="FunFam" id="3.40.1170.60:FF:000014">
    <property type="entry name" value="Related to DNA polymerase kappa"/>
    <property type="match status" value="1"/>
</dbReference>
<dbReference type="InterPro" id="IPR036775">
    <property type="entry name" value="DNA_pol_Y-fam_lit_finger_sf"/>
</dbReference>
<keyword evidence="6" id="KW-0235">DNA replication</keyword>
<dbReference type="Gene3D" id="3.30.1490.100">
    <property type="entry name" value="DNA polymerase, Y-family, little finger domain"/>
    <property type="match status" value="1"/>
</dbReference>
<reference evidence="15" key="1">
    <citation type="submission" date="2020-04" db="EMBL/GenBank/DDBJ databases">
        <title>Analysis of mating type loci in Filobasidium floriforme.</title>
        <authorList>
            <person name="Nowrousian M."/>
        </authorList>
    </citation>
    <scope>NUCLEOTIDE SEQUENCE</scope>
    <source>
        <strain evidence="15">CBS 6242</strain>
    </source>
</reference>
<dbReference type="FunFam" id="3.30.1490.100:FF:000004">
    <property type="entry name" value="DNA polymerase IV"/>
    <property type="match status" value="1"/>
</dbReference>
<evidence type="ECO:0000313" key="15">
    <source>
        <dbReference type="EMBL" id="KAG7535931.1"/>
    </source>
</evidence>
<comment type="catalytic activity">
    <reaction evidence="12">
        <text>DNA(n) + a 2'-deoxyribonucleoside 5'-triphosphate = DNA(n+1) + diphosphate</text>
        <dbReference type="Rhea" id="RHEA:22508"/>
        <dbReference type="Rhea" id="RHEA-COMP:17339"/>
        <dbReference type="Rhea" id="RHEA-COMP:17340"/>
        <dbReference type="ChEBI" id="CHEBI:33019"/>
        <dbReference type="ChEBI" id="CHEBI:61560"/>
        <dbReference type="ChEBI" id="CHEBI:173112"/>
        <dbReference type="EC" id="2.7.7.7"/>
    </reaction>
</comment>
<evidence type="ECO:0000256" key="2">
    <source>
        <dbReference type="ARBA" id="ARBA00012417"/>
    </source>
</evidence>
<dbReference type="Pfam" id="PF11799">
    <property type="entry name" value="IMS_C"/>
    <property type="match status" value="1"/>
</dbReference>
<dbReference type="EMBL" id="JABELV010000067">
    <property type="protein sequence ID" value="KAG7535931.1"/>
    <property type="molecule type" value="Genomic_DNA"/>
</dbReference>
<gene>
    <name evidence="15" type="ORF">FFLO_03602</name>
</gene>
<evidence type="ECO:0000313" key="16">
    <source>
        <dbReference type="Proteomes" id="UP000812966"/>
    </source>
</evidence>
<dbReference type="SUPFAM" id="SSF56672">
    <property type="entry name" value="DNA/RNA polymerases"/>
    <property type="match status" value="1"/>
</dbReference>
<dbReference type="InterPro" id="IPR017961">
    <property type="entry name" value="DNA_pol_Y-fam_little_finger"/>
</dbReference>
<dbReference type="GO" id="GO:0006281">
    <property type="term" value="P:DNA repair"/>
    <property type="evidence" value="ECO:0007669"/>
    <property type="project" value="UniProtKB-KW"/>
</dbReference>
<dbReference type="GO" id="GO:0003684">
    <property type="term" value="F:damaged DNA binding"/>
    <property type="evidence" value="ECO:0007669"/>
    <property type="project" value="InterPro"/>
</dbReference>
<dbReference type="Gene3D" id="3.40.1170.60">
    <property type="match status" value="1"/>
</dbReference>
<dbReference type="PANTHER" id="PTHR11076:SF33">
    <property type="entry name" value="DNA POLYMERASE KAPPA"/>
    <property type="match status" value="1"/>
</dbReference>
<dbReference type="SUPFAM" id="SSF100879">
    <property type="entry name" value="Lesion bypass DNA polymerase (Y-family), little finger domain"/>
    <property type="match status" value="1"/>
</dbReference>
<evidence type="ECO:0000256" key="4">
    <source>
        <dbReference type="ARBA" id="ARBA00022679"/>
    </source>
</evidence>
<feature type="compositionally biased region" description="Acidic residues" evidence="13">
    <location>
        <begin position="496"/>
        <end position="512"/>
    </location>
</feature>
<evidence type="ECO:0000256" key="11">
    <source>
        <dbReference type="ARBA" id="ARBA00023204"/>
    </source>
</evidence>
<dbReference type="InterPro" id="IPR043502">
    <property type="entry name" value="DNA/RNA_pol_sf"/>
</dbReference>
<dbReference type="NCBIfam" id="NF002677">
    <property type="entry name" value="PRK02406.1"/>
    <property type="match status" value="1"/>
</dbReference>
<feature type="region of interest" description="Disordered" evidence="13">
    <location>
        <begin position="1"/>
        <end position="38"/>
    </location>
</feature>
<protein>
    <recommendedName>
        <fullName evidence="3">DNA polymerase kappa</fullName>
        <ecNumber evidence="2">2.7.7.7</ecNumber>
    </recommendedName>
</protein>
<organism evidence="15 16">
    <name type="scientific">Filobasidium floriforme</name>
    <dbReference type="NCBI Taxonomy" id="5210"/>
    <lineage>
        <taxon>Eukaryota</taxon>
        <taxon>Fungi</taxon>
        <taxon>Dikarya</taxon>
        <taxon>Basidiomycota</taxon>
        <taxon>Agaricomycotina</taxon>
        <taxon>Tremellomycetes</taxon>
        <taxon>Filobasidiales</taxon>
        <taxon>Filobasidiaceae</taxon>
        <taxon>Filobasidium</taxon>
    </lineage>
</organism>
<evidence type="ECO:0000259" key="14">
    <source>
        <dbReference type="PROSITE" id="PS50173"/>
    </source>
</evidence>
<dbReference type="EC" id="2.7.7.7" evidence="2"/>